<keyword evidence="3" id="KW-1185">Reference proteome</keyword>
<name>A0AAV7RRB7_PLEWA</name>
<gene>
    <name evidence="2" type="ORF">NDU88_008084</name>
</gene>
<organism evidence="2 3">
    <name type="scientific">Pleurodeles waltl</name>
    <name type="common">Iberian ribbed newt</name>
    <dbReference type="NCBI Taxonomy" id="8319"/>
    <lineage>
        <taxon>Eukaryota</taxon>
        <taxon>Metazoa</taxon>
        <taxon>Chordata</taxon>
        <taxon>Craniata</taxon>
        <taxon>Vertebrata</taxon>
        <taxon>Euteleostomi</taxon>
        <taxon>Amphibia</taxon>
        <taxon>Batrachia</taxon>
        <taxon>Caudata</taxon>
        <taxon>Salamandroidea</taxon>
        <taxon>Salamandridae</taxon>
        <taxon>Pleurodelinae</taxon>
        <taxon>Pleurodeles</taxon>
    </lineage>
</organism>
<dbReference type="Proteomes" id="UP001066276">
    <property type="component" value="Chromosome 5"/>
</dbReference>
<feature type="compositionally biased region" description="Basic and acidic residues" evidence="1">
    <location>
        <begin position="24"/>
        <end position="37"/>
    </location>
</feature>
<proteinExistence type="predicted"/>
<sequence length="120" mass="12642">MPLGGRVQDGDRVGRINRSSDPAYNKDPEQRRLDPLRGRKPSPVPRNQQDGSGGERSIEGAAWGTWLAPDLWEARGAHPRRTIALGGARMLLALKIGATGAATAWSDGAPQKAVGGGLPA</sequence>
<feature type="region of interest" description="Disordered" evidence="1">
    <location>
        <begin position="1"/>
        <end position="58"/>
    </location>
</feature>
<evidence type="ECO:0000313" key="2">
    <source>
        <dbReference type="EMBL" id="KAJ1155354.1"/>
    </source>
</evidence>
<dbReference type="EMBL" id="JANPWB010000009">
    <property type="protein sequence ID" value="KAJ1155354.1"/>
    <property type="molecule type" value="Genomic_DNA"/>
</dbReference>
<evidence type="ECO:0000256" key="1">
    <source>
        <dbReference type="SAM" id="MobiDB-lite"/>
    </source>
</evidence>
<reference evidence="2" key="1">
    <citation type="journal article" date="2022" name="bioRxiv">
        <title>Sequencing and chromosome-scale assembly of the giantPleurodeles waltlgenome.</title>
        <authorList>
            <person name="Brown T."/>
            <person name="Elewa A."/>
            <person name="Iarovenko S."/>
            <person name="Subramanian E."/>
            <person name="Araus A.J."/>
            <person name="Petzold A."/>
            <person name="Susuki M."/>
            <person name="Suzuki K.-i.T."/>
            <person name="Hayashi T."/>
            <person name="Toyoda A."/>
            <person name="Oliveira C."/>
            <person name="Osipova E."/>
            <person name="Leigh N.D."/>
            <person name="Simon A."/>
            <person name="Yun M.H."/>
        </authorList>
    </citation>
    <scope>NUCLEOTIDE SEQUENCE</scope>
    <source>
        <strain evidence="2">20211129_DDA</strain>
        <tissue evidence="2">Liver</tissue>
    </source>
</reference>
<comment type="caution">
    <text evidence="2">The sequence shown here is derived from an EMBL/GenBank/DDBJ whole genome shotgun (WGS) entry which is preliminary data.</text>
</comment>
<protein>
    <submittedName>
        <fullName evidence="2">Uncharacterized protein</fullName>
    </submittedName>
</protein>
<evidence type="ECO:0000313" key="3">
    <source>
        <dbReference type="Proteomes" id="UP001066276"/>
    </source>
</evidence>
<accession>A0AAV7RRB7</accession>
<dbReference type="AlphaFoldDB" id="A0AAV7RRB7"/>